<dbReference type="Gene3D" id="3.30.230.10">
    <property type="match status" value="1"/>
</dbReference>
<keyword evidence="4" id="KW-0687">Ribonucleoprotein</keyword>
<feature type="non-terminal residue" evidence="4">
    <location>
        <position position="1"/>
    </location>
</feature>
<evidence type="ECO:0000256" key="3">
    <source>
        <dbReference type="SAM" id="MobiDB-lite"/>
    </source>
</evidence>
<proteinExistence type="predicted"/>
<feature type="region of interest" description="Disordered" evidence="3">
    <location>
        <begin position="1"/>
        <end position="20"/>
    </location>
</feature>
<accession>A0ABT4H862</accession>
<organism evidence="4 5">
    <name type="scientific">Paenibacillus alvei</name>
    <name type="common">Bacillus alvei</name>
    <dbReference type="NCBI Taxonomy" id="44250"/>
    <lineage>
        <taxon>Bacteria</taxon>
        <taxon>Bacillati</taxon>
        <taxon>Bacillota</taxon>
        <taxon>Bacilli</taxon>
        <taxon>Bacillales</taxon>
        <taxon>Paenibacillaceae</taxon>
        <taxon>Paenibacillus</taxon>
    </lineage>
</organism>
<evidence type="ECO:0000313" key="4">
    <source>
        <dbReference type="EMBL" id="MCY9764811.1"/>
    </source>
</evidence>
<evidence type="ECO:0000256" key="2">
    <source>
        <dbReference type="ARBA" id="ARBA00035523"/>
    </source>
</evidence>
<keyword evidence="5" id="KW-1185">Reference proteome</keyword>
<reference evidence="4 5" key="1">
    <citation type="submission" date="2022-05" db="EMBL/GenBank/DDBJ databases">
        <title>Genome Sequencing of Bee-Associated Microbes.</title>
        <authorList>
            <person name="Dunlap C."/>
        </authorList>
    </citation>
    <scope>NUCLEOTIDE SEQUENCE [LARGE SCALE GENOMIC DNA]</scope>
    <source>
        <strain evidence="4 5">NRRL B-04010</strain>
    </source>
</reference>
<dbReference type="RefSeq" id="WP_327195575.1">
    <property type="nucleotide sequence ID" value="NZ_JAMDNP010000119.1"/>
</dbReference>
<keyword evidence="4" id="KW-0689">Ribosomal protein</keyword>
<sequence>KERKKYGLKAARRAPQFSKR</sequence>
<dbReference type="EMBL" id="JAMDNP010000119">
    <property type="protein sequence ID" value="MCY9764811.1"/>
    <property type="molecule type" value="Genomic_DNA"/>
</dbReference>
<gene>
    <name evidence="4" type="primary">rpsI</name>
    <name evidence="4" type="ORF">M5X12_30420</name>
</gene>
<dbReference type="GO" id="GO:0005840">
    <property type="term" value="C:ribosome"/>
    <property type="evidence" value="ECO:0007669"/>
    <property type="project" value="UniProtKB-KW"/>
</dbReference>
<protein>
    <recommendedName>
        <fullName evidence="1">Small ribosomal subunit protein uS9</fullName>
    </recommendedName>
    <alternativeName>
        <fullName evidence="2">30S ribosomal protein S9</fullName>
    </alternativeName>
</protein>
<dbReference type="Pfam" id="PF00380">
    <property type="entry name" value="Ribosomal_S9"/>
    <property type="match status" value="1"/>
</dbReference>
<comment type="caution">
    <text evidence="4">The sequence shown here is derived from an EMBL/GenBank/DDBJ whole genome shotgun (WGS) entry which is preliminary data.</text>
</comment>
<evidence type="ECO:0000313" key="5">
    <source>
        <dbReference type="Proteomes" id="UP001527181"/>
    </source>
</evidence>
<dbReference type="InterPro" id="IPR000754">
    <property type="entry name" value="Ribosomal_uS9"/>
</dbReference>
<dbReference type="Proteomes" id="UP001527181">
    <property type="component" value="Unassembled WGS sequence"/>
</dbReference>
<dbReference type="InterPro" id="IPR014721">
    <property type="entry name" value="Ribsml_uS5_D2-typ_fold_subgr"/>
</dbReference>
<name>A0ABT4H862_PAEAL</name>
<evidence type="ECO:0000256" key="1">
    <source>
        <dbReference type="ARBA" id="ARBA00035259"/>
    </source>
</evidence>